<gene>
    <name evidence="4" type="ORF">ATR_1728</name>
</gene>
<dbReference type="Proteomes" id="UP000254504">
    <property type="component" value="Chromosome"/>
</dbReference>
<dbReference type="InterPro" id="IPR036206">
    <property type="entry name" value="ThiamineP_synth_sf"/>
</dbReference>
<dbReference type="EMBL" id="CP031367">
    <property type="protein sequence ID" value="AXK49551.1"/>
    <property type="molecule type" value="Genomic_DNA"/>
</dbReference>
<protein>
    <submittedName>
        <fullName evidence="4">Thiamine phosphate synthase (TMP-TENI domain)</fullName>
    </submittedName>
</protein>
<dbReference type="GO" id="GO:0009228">
    <property type="term" value="P:thiamine biosynthetic process"/>
    <property type="evidence" value="ECO:0007669"/>
    <property type="project" value="UniProtKB-KW"/>
</dbReference>
<evidence type="ECO:0000256" key="1">
    <source>
        <dbReference type="ARBA" id="ARBA00004948"/>
    </source>
</evidence>
<dbReference type="InterPro" id="IPR022998">
    <property type="entry name" value="ThiamineP_synth_TenI"/>
</dbReference>
<dbReference type="AlphaFoldDB" id="A0AAD0QLJ6"/>
<evidence type="ECO:0000259" key="3">
    <source>
        <dbReference type="Pfam" id="PF02581"/>
    </source>
</evidence>
<feature type="domain" description="Thiamine phosphate synthase/TenI" evidence="3">
    <location>
        <begin position="8"/>
        <end position="185"/>
    </location>
</feature>
<dbReference type="CDD" id="cd00564">
    <property type="entry name" value="TMP_TenI"/>
    <property type="match status" value="1"/>
</dbReference>
<dbReference type="Gene3D" id="3.20.20.70">
    <property type="entry name" value="Aldolase class I"/>
    <property type="match status" value="1"/>
</dbReference>
<dbReference type="InterPro" id="IPR013785">
    <property type="entry name" value="Aldolase_TIM"/>
</dbReference>
<evidence type="ECO:0000256" key="2">
    <source>
        <dbReference type="ARBA" id="ARBA00022977"/>
    </source>
</evidence>
<proteinExistence type="predicted"/>
<organism evidence="4 5">
    <name type="scientific">Aliarcobacter trophiarum LMG 25534</name>
    <dbReference type="NCBI Taxonomy" id="1032241"/>
    <lineage>
        <taxon>Bacteria</taxon>
        <taxon>Pseudomonadati</taxon>
        <taxon>Campylobacterota</taxon>
        <taxon>Epsilonproteobacteria</taxon>
        <taxon>Campylobacterales</taxon>
        <taxon>Arcobacteraceae</taxon>
        <taxon>Aliarcobacter</taxon>
    </lineage>
</organism>
<dbReference type="SUPFAM" id="SSF51391">
    <property type="entry name" value="Thiamin phosphate synthase"/>
    <property type="match status" value="1"/>
</dbReference>
<dbReference type="GO" id="GO:0004789">
    <property type="term" value="F:thiamine-phosphate diphosphorylase activity"/>
    <property type="evidence" value="ECO:0007669"/>
    <property type="project" value="TreeGrafter"/>
</dbReference>
<comment type="pathway">
    <text evidence="1">Cofactor biosynthesis; thiamine diphosphate biosynthesis.</text>
</comment>
<dbReference type="KEGG" id="atp:ATR_1728"/>
<evidence type="ECO:0000313" key="5">
    <source>
        <dbReference type="Proteomes" id="UP000254504"/>
    </source>
</evidence>
<dbReference type="PANTHER" id="PTHR20857">
    <property type="entry name" value="THIAMINE-PHOSPHATE PYROPHOSPHORYLASE"/>
    <property type="match status" value="1"/>
</dbReference>
<dbReference type="Pfam" id="PF02581">
    <property type="entry name" value="TMP-TENI"/>
    <property type="match status" value="1"/>
</dbReference>
<keyword evidence="2" id="KW-0784">Thiamine biosynthesis</keyword>
<dbReference type="PANTHER" id="PTHR20857:SF15">
    <property type="entry name" value="THIAMINE-PHOSPHATE SYNTHASE"/>
    <property type="match status" value="1"/>
</dbReference>
<sequence>MEKNIKSYLISDPNYFSNNPEEFKKKLKEVLKNHKIDFACFRDKSSQNIEELANIFLQTCKKFKVKNVLINSNITLAITLKFDGVHLNSQQFDKIKSAKKSNLLTIISCHTLKELENAMQENIDFVTYSPIFDTPNKGEAKGTEKLKEAIKSFPNLKIIALGGIITNEQIQEIEEANAYGFASIRYFI</sequence>
<dbReference type="GO" id="GO:0005737">
    <property type="term" value="C:cytoplasm"/>
    <property type="evidence" value="ECO:0007669"/>
    <property type="project" value="TreeGrafter"/>
</dbReference>
<name>A0AAD0QLJ6_9BACT</name>
<evidence type="ECO:0000313" key="4">
    <source>
        <dbReference type="EMBL" id="AXK49551.1"/>
    </source>
</evidence>
<accession>A0AAD0QLJ6</accession>
<reference evidence="4 5" key="1">
    <citation type="submission" date="2018-07" db="EMBL/GenBank/DDBJ databases">
        <title>Complete genome of the Arcobacter trophiarum type strain LMG 25534.</title>
        <authorList>
            <person name="Miller W.G."/>
            <person name="Yee E."/>
        </authorList>
    </citation>
    <scope>NUCLEOTIDE SEQUENCE [LARGE SCALE GENOMIC DNA]</scope>
    <source>
        <strain evidence="4 5">LMG 25534</strain>
    </source>
</reference>
<dbReference type="RefSeq" id="WP_228254223.1">
    <property type="nucleotide sequence ID" value="NZ_CP031367.1"/>
</dbReference>